<keyword evidence="4" id="KW-1185">Reference proteome</keyword>
<evidence type="ECO:0000313" key="4">
    <source>
        <dbReference type="Proteomes" id="UP001231189"/>
    </source>
</evidence>
<reference evidence="3" key="1">
    <citation type="submission" date="2023-07" db="EMBL/GenBank/DDBJ databases">
        <title>A chromosome-level genome assembly of Lolium multiflorum.</title>
        <authorList>
            <person name="Chen Y."/>
            <person name="Copetti D."/>
            <person name="Kolliker R."/>
            <person name="Studer B."/>
        </authorList>
    </citation>
    <scope>NUCLEOTIDE SEQUENCE</scope>
    <source>
        <strain evidence="3">02402/16</strain>
        <tissue evidence="3">Leaf</tissue>
    </source>
</reference>
<protein>
    <recommendedName>
        <fullName evidence="2">Retrotransposon gag domain-containing protein</fullName>
    </recommendedName>
</protein>
<feature type="domain" description="Retrotransposon gag" evidence="2">
    <location>
        <begin position="33"/>
        <end position="118"/>
    </location>
</feature>
<dbReference type="InterPro" id="IPR005162">
    <property type="entry name" value="Retrotrans_gag_dom"/>
</dbReference>
<evidence type="ECO:0000259" key="2">
    <source>
        <dbReference type="Pfam" id="PF03732"/>
    </source>
</evidence>
<dbReference type="EMBL" id="JAUUTY010001387">
    <property type="protein sequence ID" value="KAK1558077.1"/>
    <property type="molecule type" value="Genomic_DNA"/>
</dbReference>
<dbReference type="AlphaFoldDB" id="A0AAD8UW00"/>
<dbReference type="Proteomes" id="UP001231189">
    <property type="component" value="Unassembled WGS sequence"/>
</dbReference>
<dbReference type="Pfam" id="PF03732">
    <property type="entry name" value="Retrotrans_gag"/>
    <property type="match status" value="1"/>
</dbReference>
<feature type="region of interest" description="Disordered" evidence="1">
    <location>
        <begin position="117"/>
        <end position="161"/>
    </location>
</feature>
<proteinExistence type="predicted"/>
<gene>
    <name evidence="3" type="ORF">QYE76_008337</name>
</gene>
<feature type="compositionally biased region" description="Basic and acidic residues" evidence="1">
    <location>
        <begin position="262"/>
        <end position="273"/>
    </location>
</feature>
<evidence type="ECO:0000313" key="3">
    <source>
        <dbReference type="EMBL" id="KAK1558077.1"/>
    </source>
</evidence>
<feature type="region of interest" description="Disordered" evidence="1">
    <location>
        <begin position="254"/>
        <end position="273"/>
    </location>
</feature>
<name>A0AAD8UW00_LOLMU</name>
<dbReference type="PANTHER" id="PTHR33223:SF8">
    <property type="entry name" value="OS04G0172440 PROTEIN"/>
    <property type="match status" value="1"/>
</dbReference>
<evidence type="ECO:0000256" key="1">
    <source>
        <dbReference type="SAM" id="MobiDB-lite"/>
    </source>
</evidence>
<accession>A0AAD8UW00</accession>
<feature type="compositionally biased region" description="Basic and acidic residues" evidence="1">
    <location>
        <begin position="123"/>
        <end position="147"/>
    </location>
</feature>
<organism evidence="3 4">
    <name type="scientific">Lolium multiflorum</name>
    <name type="common">Italian ryegrass</name>
    <name type="synonym">Lolium perenne subsp. multiflorum</name>
    <dbReference type="NCBI Taxonomy" id="4521"/>
    <lineage>
        <taxon>Eukaryota</taxon>
        <taxon>Viridiplantae</taxon>
        <taxon>Streptophyta</taxon>
        <taxon>Embryophyta</taxon>
        <taxon>Tracheophyta</taxon>
        <taxon>Spermatophyta</taxon>
        <taxon>Magnoliopsida</taxon>
        <taxon>Liliopsida</taxon>
        <taxon>Poales</taxon>
        <taxon>Poaceae</taxon>
        <taxon>BOP clade</taxon>
        <taxon>Pooideae</taxon>
        <taxon>Poodae</taxon>
        <taxon>Poeae</taxon>
        <taxon>Poeae Chloroplast Group 2 (Poeae type)</taxon>
        <taxon>Loliodinae</taxon>
        <taxon>Loliinae</taxon>
        <taxon>Lolium</taxon>
    </lineage>
</organism>
<comment type="caution">
    <text evidence="3">The sequence shown here is derived from an EMBL/GenBank/DDBJ whole genome shotgun (WGS) entry which is preliminary data.</text>
</comment>
<dbReference type="PANTHER" id="PTHR33223">
    <property type="entry name" value="CCHC-TYPE DOMAIN-CONTAINING PROTEIN"/>
    <property type="match status" value="1"/>
</dbReference>
<sequence length="273" mass="30388">MMGSRNQDLGDDYLQTVILHKGNQIAAMQCLQLYLKDSARAWLRGLPKGSIKSWDDLVDAFVANFQATYKRPVGIEELRNCQQKQKESMRSYIGRFTKLLNAAEDVSVDRAIDAFSDGADGEDNVRRPRQRSDVEDDDQPKHDSGGRRDRHKRRKNRNYDDNNLRIAAKFGFKQEIINPPPKLSIREIKEEKQDREIKKKPADLALKASTMSLATKLAAKASAAKGSAADGTEGIGDSKTLATTAQTLGEINNAAATTNVVKKPEDEKNPFLA</sequence>